<dbReference type="PROSITE" id="PS00973">
    <property type="entry name" value="USP_2"/>
    <property type="match status" value="1"/>
</dbReference>
<feature type="compositionally biased region" description="Polar residues" evidence="11">
    <location>
        <begin position="1230"/>
        <end position="1241"/>
    </location>
</feature>
<organism evidence="13 14">
    <name type="scientific">Euplotes crassus</name>
    <dbReference type="NCBI Taxonomy" id="5936"/>
    <lineage>
        <taxon>Eukaryota</taxon>
        <taxon>Sar</taxon>
        <taxon>Alveolata</taxon>
        <taxon>Ciliophora</taxon>
        <taxon>Intramacronucleata</taxon>
        <taxon>Spirotrichea</taxon>
        <taxon>Hypotrichia</taxon>
        <taxon>Euplotida</taxon>
        <taxon>Euplotidae</taxon>
        <taxon>Moneuplotes</taxon>
    </lineage>
</organism>
<evidence type="ECO:0000256" key="10">
    <source>
        <dbReference type="SAM" id="Coils"/>
    </source>
</evidence>
<comment type="catalytic activity">
    <reaction evidence="1">
        <text>Thiol-dependent hydrolysis of ester, thioester, amide, peptide and isopeptide bonds formed by the C-terminal Gly of ubiquitin (a 76-residue protein attached to proteins as an intracellular targeting signal).</text>
        <dbReference type="EC" id="3.4.19.12"/>
    </reaction>
</comment>
<feature type="region of interest" description="Disordered" evidence="11">
    <location>
        <begin position="414"/>
        <end position="459"/>
    </location>
</feature>
<evidence type="ECO:0000256" key="3">
    <source>
        <dbReference type="ARBA" id="ARBA00022670"/>
    </source>
</evidence>
<feature type="compositionally biased region" description="Basic and acidic residues" evidence="11">
    <location>
        <begin position="414"/>
        <end position="426"/>
    </location>
</feature>
<dbReference type="PANTHER" id="PTHR24006:SF702">
    <property type="entry name" value="UBIQUITIN CARBOXYL-TERMINAL HYDROLASE 47"/>
    <property type="match status" value="1"/>
</dbReference>
<evidence type="ECO:0000256" key="5">
    <source>
        <dbReference type="ARBA" id="ARBA00022801"/>
    </source>
</evidence>
<dbReference type="EMBL" id="CAMPGE010008838">
    <property type="protein sequence ID" value="CAI2367721.1"/>
    <property type="molecule type" value="Genomic_DNA"/>
</dbReference>
<evidence type="ECO:0000313" key="13">
    <source>
        <dbReference type="EMBL" id="CAI2367721.1"/>
    </source>
</evidence>
<dbReference type="EC" id="3.4.19.12" evidence="2"/>
<dbReference type="PROSITE" id="PS50235">
    <property type="entry name" value="USP_3"/>
    <property type="match status" value="1"/>
</dbReference>
<keyword evidence="14" id="KW-1185">Reference proteome</keyword>
<evidence type="ECO:0000256" key="9">
    <source>
        <dbReference type="ARBA" id="ARBA00032453"/>
    </source>
</evidence>
<comment type="caution">
    <text evidence="13">The sequence shown here is derived from an EMBL/GenBank/DDBJ whole genome shotgun (WGS) entry which is preliminary data.</text>
</comment>
<proteinExistence type="predicted"/>
<dbReference type="GO" id="GO:0004843">
    <property type="term" value="F:cysteine-type deubiquitinase activity"/>
    <property type="evidence" value="ECO:0007669"/>
    <property type="project" value="UniProtKB-EC"/>
</dbReference>
<dbReference type="PROSITE" id="PS00972">
    <property type="entry name" value="USP_1"/>
    <property type="match status" value="1"/>
</dbReference>
<name>A0AAD1XEE3_EUPCR</name>
<keyword evidence="3" id="KW-0645">Protease</keyword>
<evidence type="ECO:0000259" key="12">
    <source>
        <dbReference type="PROSITE" id="PS50235"/>
    </source>
</evidence>
<dbReference type="Gene3D" id="3.90.70.10">
    <property type="entry name" value="Cysteine proteinases"/>
    <property type="match status" value="2"/>
</dbReference>
<evidence type="ECO:0000256" key="1">
    <source>
        <dbReference type="ARBA" id="ARBA00000707"/>
    </source>
</evidence>
<keyword evidence="6" id="KW-0788">Thiol protease</keyword>
<evidence type="ECO:0000256" key="4">
    <source>
        <dbReference type="ARBA" id="ARBA00022786"/>
    </source>
</evidence>
<evidence type="ECO:0000256" key="8">
    <source>
        <dbReference type="ARBA" id="ARBA00029910"/>
    </source>
</evidence>
<dbReference type="InterPro" id="IPR001394">
    <property type="entry name" value="Peptidase_C19_UCH"/>
</dbReference>
<keyword evidence="4" id="KW-0833">Ubl conjugation pathway</keyword>
<evidence type="ECO:0000256" key="11">
    <source>
        <dbReference type="SAM" id="MobiDB-lite"/>
    </source>
</evidence>
<feature type="region of interest" description="Disordered" evidence="11">
    <location>
        <begin position="1205"/>
        <end position="1224"/>
    </location>
</feature>
<evidence type="ECO:0000256" key="7">
    <source>
        <dbReference type="ARBA" id="ARBA00026136"/>
    </source>
</evidence>
<dbReference type="InterPro" id="IPR018200">
    <property type="entry name" value="USP_CS"/>
</dbReference>
<feature type="compositionally biased region" description="Basic and acidic residues" evidence="11">
    <location>
        <begin position="435"/>
        <end position="459"/>
    </location>
</feature>
<evidence type="ECO:0000256" key="2">
    <source>
        <dbReference type="ARBA" id="ARBA00012759"/>
    </source>
</evidence>
<dbReference type="GO" id="GO:0006508">
    <property type="term" value="P:proteolysis"/>
    <property type="evidence" value="ECO:0007669"/>
    <property type="project" value="UniProtKB-KW"/>
</dbReference>
<feature type="coiled-coil region" evidence="10">
    <location>
        <begin position="578"/>
        <end position="608"/>
    </location>
</feature>
<protein>
    <recommendedName>
        <fullName evidence="7">Ubiquitin carboxyl-terminal hydrolase 47</fullName>
        <ecNumber evidence="2">3.4.19.12</ecNumber>
    </recommendedName>
    <alternativeName>
        <fullName evidence="8">Ubiquitin thioesterase 47</fullName>
    </alternativeName>
    <alternativeName>
        <fullName evidence="9">Ubiquitin-specific-processing protease 47</fullName>
    </alternativeName>
</protein>
<keyword evidence="5" id="KW-0378">Hydrolase</keyword>
<dbReference type="Pfam" id="PF00443">
    <property type="entry name" value="UCH"/>
    <property type="match status" value="1"/>
</dbReference>
<evidence type="ECO:0000256" key="6">
    <source>
        <dbReference type="ARBA" id="ARBA00022807"/>
    </source>
</evidence>
<dbReference type="Pfam" id="PF19718">
    <property type="entry name" value="USP47_C"/>
    <property type="match status" value="1"/>
</dbReference>
<dbReference type="InterPro" id="IPR028889">
    <property type="entry name" value="USP"/>
</dbReference>
<dbReference type="Proteomes" id="UP001295684">
    <property type="component" value="Unassembled WGS sequence"/>
</dbReference>
<dbReference type="InterPro" id="IPR050164">
    <property type="entry name" value="Peptidase_C19"/>
</dbReference>
<dbReference type="GO" id="GO:0005634">
    <property type="term" value="C:nucleus"/>
    <property type="evidence" value="ECO:0007669"/>
    <property type="project" value="TreeGrafter"/>
</dbReference>
<reference evidence="13" key="1">
    <citation type="submission" date="2023-07" db="EMBL/GenBank/DDBJ databases">
        <authorList>
            <consortium name="AG Swart"/>
            <person name="Singh M."/>
            <person name="Singh A."/>
            <person name="Seah K."/>
            <person name="Emmerich C."/>
        </authorList>
    </citation>
    <scope>NUCLEOTIDE SEQUENCE</scope>
    <source>
        <strain evidence="13">DP1</strain>
    </source>
</reference>
<gene>
    <name evidence="13" type="ORF">ECRASSUSDP1_LOCUS9009</name>
</gene>
<evidence type="ECO:0000313" key="14">
    <source>
        <dbReference type="Proteomes" id="UP001295684"/>
    </source>
</evidence>
<feature type="domain" description="USP" evidence="12">
    <location>
        <begin position="23"/>
        <end position="562"/>
    </location>
</feature>
<dbReference type="InterPro" id="IPR038765">
    <property type="entry name" value="Papain-like_cys_pep_sf"/>
</dbReference>
<feature type="region of interest" description="Disordered" evidence="11">
    <location>
        <begin position="1230"/>
        <end position="1266"/>
    </location>
</feature>
<accession>A0AAD1XEE3</accession>
<dbReference type="GO" id="GO:0005829">
    <property type="term" value="C:cytosol"/>
    <property type="evidence" value="ECO:0007669"/>
    <property type="project" value="TreeGrafter"/>
</dbReference>
<keyword evidence="10" id="KW-0175">Coiled coil</keyword>
<dbReference type="AlphaFoldDB" id="A0AAD1XEE3"/>
<dbReference type="InterPro" id="IPR045578">
    <property type="entry name" value="USP47_C"/>
</dbReference>
<dbReference type="GO" id="GO:0016579">
    <property type="term" value="P:protein deubiquitination"/>
    <property type="evidence" value="ECO:0007669"/>
    <property type="project" value="InterPro"/>
</dbReference>
<dbReference type="PANTHER" id="PTHR24006">
    <property type="entry name" value="UBIQUITIN CARBOXYL-TERMINAL HYDROLASE"/>
    <property type="match status" value="1"/>
</dbReference>
<dbReference type="SUPFAM" id="SSF54001">
    <property type="entry name" value="Cysteine proteinases"/>
    <property type="match status" value="1"/>
</dbReference>
<sequence length="1266" mass="147045">MAEDTKGDTNLYTGDPQEVSLHKGLANHGATCYMNSLLQSMFMTKEFRKALYEWKFDDTVQNKEDSIPYQLQKIFARLQLVDDAATTTDLIKSFGWDQNASFEQNDISEFCRVLFEALNTTFEGTPQASLLDNLYNGIYSDTLHCTACGYDSNKEVNFNDISLTIKDDFSNSFNDSLEKALGHYLGTEKLEGDNQYFCSRCDKKVDATKGFKLVKLPKILCLNFKRFTLDYTTFQRVKINDKVTFPLLLNMNPFLREYSSEEVEKLIEDNPLSKVRPSDLRLGKFVRDDEDDKDGQEISNDTSKRYNQFMENELKNLEDRGEMQVEGQTTISRHKEKEQTDKQHQAYLKKMKKNIKKRGGRFNRKNLNSNFFANSKKKPNEAKGWAFDFSIQESAHLVEKPKNAVCLPGEEEKLVEERKKQADEKAQNPQEEQPNESKETKEDTKENEKEEKKIDRKSKDEWADIVTQKNLELADEYKKEGDFVYELFAILIHSGGAHAGHYYTYIKDFETGDWYKFNDVMVHKISFLEIITTFGQKPSKKRRYSSSIQARSNAYMLMYRQIDPDTNVNSVPKSLISQELKDEVEADLKKEKKQLEEKERKDNQMQLKVAFNGDSRVFWVNRKEDTLQSLLVQAVTEFGLEDLGIENCRLRAFNVVNDVMQETYTGKEQETFEVLHIFPLKTLGLETKTAEEEFQEIDPNKITLKVNAWRRNISILDDDNLMPQKIIVNKEETMEDLMNKISTEYNIAFDKLRISKRRAGSVGKNVEELSIEKNIKRKLKILRINDGLTIFIEDKSFEHPDIDKYPFLSKEIAANKWETEFELNRNRSVIKFNIPSESIDQDVDNDSKDKKDPSIEYGKSVVVDKRLTVFDLKVEVSKQLGIGLDKLIFRRGIHGTEIKENDLTLKQASIYNGMCLYIRTGIPSCENEKRLKFFLSEPISEKEKEDMDIATSDSLYYKMRELIEIPVNTHQTTYKVKEFACQKIKESCDIELDPTQIRFRERANDRLTKYYRDEVVIEQYRMYEGKQIAIQSLPAQEVIDQDDIIIMIRSWNPETWQITPMKELVVKRYSTLDEFSHILAKEYPDIQRENMECCKIMSYFFRVQLPYEKWYGLANQEDFLASNPFYLSTDGLLLFVKDKTLVERELTEEEKKEYGCQEYENAIFVTSSKGKRGVFKEKAMKINVKKKKKDPFADALIGMEDSKEDLGPLKAHSTGSTTGLEREFSSTKDTFCSTASSSGSKFLSDVKVQGESENPESPTTEKIEDS</sequence>